<sequence>MKRMNLRNEEHGFISVSGSACRCSRNYITTQLLMRHDVAISASRRSNRYVVM</sequence>
<reference evidence="2" key="2">
    <citation type="submission" date="2022-07" db="EMBL/GenBank/DDBJ databases">
        <title>Prevotella copri.</title>
        <authorList>
            <person name="Yang C."/>
        </authorList>
    </citation>
    <scope>NUCLEOTIDE SEQUENCE</scope>
    <source>
        <strain evidence="2">HF88</strain>
    </source>
</reference>
<evidence type="ECO:0000313" key="3">
    <source>
        <dbReference type="Proteomes" id="UP001200307"/>
    </source>
</evidence>
<accession>A0AAP2XDT7</accession>
<protein>
    <submittedName>
        <fullName evidence="1">Uncharacterized protein</fullName>
    </submittedName>
</protein>
<comment type="caution">
    <text evidence="1">The sequence shown here is derived from an EMBL/GenBank/DDBJ whole genome shotgun (WGS) entry which is preliminary data.</text>
</comment>
<dbReference type="RefSeq" id="WP_200757296.1">
    <property type="nucleotide sequence ID" value="NZ_CP042464.1"/>
</dbReference>
<dbReference type="AlphaFoldDB" id="A0AAP2XDT7"/>
<reference evidence="1" key="1">
    <citation type="submission" date="2021-12" db="EMBL/GenBank/DDBJ databases">
        <authorList>
            <person name="Lv X."/>
        </authorList>
    </citation>
    <scope>NUCLEOTIDE SEQUENCE</scope>
    <source>
        <strain evidence="1">HF2106</strain>
    </source>
</reference>
<gene>
    <name evidence="1" type="ORF">LYY06_10855</name>
    <name evidence="2" type="ORF">NND11_08845</name>
</gene>
<evidence type="ECO:0000313" key="1">
    <source>
        <dbReference type="EMBL" id="MCE4122758.1"/>
    </source>
</evidence>
<organism evidence="1 3">
    <name type="scientific">Segatella copri</name>
    <dbReference type="NCBI Taxonomy" id="165179"/>
    <lineage>
        <taxon>Bacteria</taxon>
        <taxon>Pseudomonadati</taxon>
        <taxon>Bacteroidota</taxon>
        <taxon>Bacteroidia</taxon>
        <taxon>Bacteroidales</taxon>
        <taxon>Prevotellaceae</taxon>
        <taxon>Segatella</taxon>
    </lineage>
</organism>
<proteinExistence type="predicted"/>
<evidence type="ECO:0000313" key="2">
    <source>
        <dbReference type="EMBL" id="MCP9501656.1"/>
    </source>
</evidence>
<dbReference type="Proteomes" id="UP001200307">
    <property type="component" value="Unassembled WGS sequence"/>
</dbReference>
<dbReference type="EMBL" id="JAJTVO010000019">
    <property type="protein sequence ID" value="MCE4122758.1"/>
    <property type="molecule type" value="Genomic_DNA"/>
</dbReference>
<dbReference type="EMBL" id="JANDXR010000009">
    <property type="protein sequence ID" value="MCP9501656.1"/>
    <property type="molecule type" value="Genomic_DNA"/>
</dbReference>
<dbReference type="PROSITE" id="PS51257">
    <property type="entry name" value="PROKAR_LIPOPROTEIN"/>
    <property type="match status" value="1"/>
</dbReference>
<name>A0AAP2XDT7_9BACT</name>
<dbReference type="Proteomes" id="UP001206014">
    <property type="component" value="Unassembled WGS sequence"/>
</dbReference>